<dbReference type="Proteomes" id="UP000695000">
    <property type="component" value="Unplaced"/>
</dbReference>
<gene>
    <name evidence="2" type="primary">LOC108559316</name>
</gene>
<dbReference type="RefSeq" id="XP_017772046.1">
    <property type="nucleotide sequence ID" value="XM_017916557.1"/>
</dbReference>
<evidence type="ECO:0000313" key="1">
    <source>
        <dbReference type="Proteomes" id="UP000695000"/>
    </source>
</evidence>
<protein>
    <submittedName>
        <fullName evidence="2">Uncharacterized protein LOC108559316</fullName>
    </submittedName>
</protein>
<name>A0ABM1MBU6_NICVS</name>
<keyword evidence="1" id="KW-1185">Reference proteome</keyword>
<evidence type="ECO:0000313" key="2">
    <source>
        <dbReference type="RefSeq" id="XP_017772046.1"/>
    </source>
</evidence>
<accession>A0ABM1MBU6</accession>
<reference evidence="2" key="1">
    <citation type="submission" date="2025-08" db="UniProtKB">
        <authorList>
            <consortium name="RefSeq"/>
        </authorList>
    </citation>
    <scope>IDENTIFICATION</scope>
    <source>
        <tissue evidence="2">Whole Larva</tissue>
    </source>
</reference>
<sequence>MAFFDSSQTDESWLLMCFEDSKFDIIKRSRVFCEKEEDIFLGATIRIKCGKVKMRGTVVSINDSKKYIEENLEEMRENHLKNISRKSSKRKTLCTELQLPNSRDDEVQHDLAAEMTSTEKELLMWKNRLAKEEARNAYYREHLNFIGIQISKAPNKVQKPPAAHN</sequence>
<proteinExistence type="predicted"/>
<organism evidence="1 2">
    <name type="scientific">Nicrophorus vespilloides</name>
    <name type="common">Boreal carrion beetle</name>
    <dbReference type="NCBI Taxonomy" id="110193"/>
    <lineage>
        <taxon>Eukaryota</taxon>
        <taxon>Metazoa</taxon>
        <taxon>Ecdysozoa</taxon>
        <taxon>Arthropoda</taxon>
        <taxon>Hexapoda</taxon>
        <taxon>Insecta</taxon>
        <taxon>Pterygota</taxon>
        <taxon>Neoptera</taxon>
        <taxon>Endopterygota</taxon>
        <taxon>Coleoptera</taxon>
        <taxon>Polyphaga</taxon>
        <taxon>Staphyliniformia</taxon>
        <taxon>Silphidae</taxon>
        <taxon>Nicrophorinae</taxon>
        <taxon>Nicrophorus</taxon>
    </lineage>
</organism>
<dbReference type="GeneID" id="108559316"/>